<dbReference type="SUPFAM" id="SSF51621">
    <property type="entry name" value="Phosphoenolpyruvate/pyruvate domain"/>
    <property type="match status" value="1"/>
</dbReference>
<dbReference type="InterPro" id="IPR015813">
    <property type="entry name" value="Pyrv/PenolPyrv_kinase-like_dom"/>
</dbReference>
<dbReference type="EMBL" id="LBNQ01000034">
    <property type="protein sequence ID" value="KKW67236.1"/>
    <property type="molecule type" value="Genomic_DNA"/>
</dbReference>
<evidence type="ECO:0000313" key="5">
    <source>
        <dbReference type="EMBL" id="KKW67236.1"/>
    </source>
</evidence>
<dbReference type="Gene3D" id="3.20.20.60">
    <property type="entry name" value="Phosphoenolpyruvate-binding domains"/>
    <property type="match status" value="1"/>
</dbReference>
<feature type="domain" description="HpcH/HpaI aldolase/citrate lyase" evidence="4">
    <location>
        <begin position="19"/>
        <end position="244"/>
    </location>
</feature>
<dbReference type="PANTHER" id="PTHR30502">
    <property type="entry name" value="2-KETO-3-DEOXY-L-RHAMNONATE ALDOLASE"/>
    <property type="match status" value="1"/>
</dbReference>
<dbReference type="InterPro" id="IPR040442">
    <property type="entry name" value="Pyrv_kinase-like_dom_sf"/>
</dbReference>
<evidence type="ECO:0000256" key="2">
    <source>
        <dbReference type="ARBA" id="ARBA00023239"/>
    </source>
</evidence>
<dbReference type="GO" id="GO:0016832">
    <property type="term" value="F:aldehyde-lyase activity"/>
    <property type="evidence" value="ECO:0007669"/>
    <property type="project" value="TreeGrafter"/>
</dbReference>
<evidence type="ECO:0000256" key="3">
    <source>
        <dbReference type="ARBA" id="ARBA00045074"/>
    </source>
</evidence>
<keyword evidence="6" id="KW-1185">Reference proteome</keyword>
<name>A0A0U1PXQ8_9BURK</name>
<dbReference type="InterPro" id="IPR050251">
    <property type="entry name" value="HpcH-HpaI_aldolase"/>
</dbReference>
<dbReference type="GO" id="GO:0005737">
    <property type="term" value="C:cytoplasm"/>
    <property type="evidence" value="ECO:0007669"/>
    <property type="project" value="UniProtKB-ARBA"/>
</dbReference>
<accession>A0A0U1PXQ8</accession>
<evidence type="ECO:0000313" key="6">
    <source>
        <dbReference type="Proteomes" id="UP000050580"/>
    </source>
</evidence>
<dbReference type="PATRIC" id="fig|1610491.3.peg.2503"/>
<reference evidence="5 6" key="1">
    <citation type="submission" date="2015-05" db="EMBL/GenBank/DDBJ databases">
        <title>Draft genome sequence of Lampropedia sp. CT6, isolated from the microbial mat of a hot water spring, located at Manikaran, India.</title>
        <authorList>
            <person name="Tripathi C."/>
            <person name="Rani P."/>
            <person name="Mahato N.K."/>
            <person name="Lal R."/>
        </authorList>
    </citation>
    <scope>NUCLEOTIDE SEQUENCE [LARGE SCALE GENOMIC DNA]</scope>
    <source>
        <strain evidence="5 6">CT6</strain>
    </source>
</reference>
<dbReference type="GO" id="GO:0046872">
    <property type="term" value="F:metal ion binding"/>
    <property type="evidence" value="ECO:0007669"/>
    <property type="project" value="UniProtKB-KW"/>
</dbReference>
<dbReference type="STRING" id="1610491.AAV94_11665"/>
<dbReference type="RefSeq" id="WP_046742419.1">
    <property type="nucleotide sequence ID" value="NZ_LBNQ01000034.1"/>
</dbReference>
<dbReference type="AlphaFoldDB" id="A0A0U1PXQ8"/>
<dbReference type="Proteomes" id="UP000050580">
    <property type="component" value="Unassembled WGS sequence"/>
</dbReference>
<dbReference type="PANTHER" id="PTHR30502:SF4">
    <property type="entry name" value="5-KETO-4-DEOXY-D-GLUCARATE ALDOLASE"/>
    <property type="match status" value="1"/>
</dbReference>
<gene>
    <name evidence="5" type="ORF">AAV94_11665</name>
</gene>
<comment type="catalytic activity">
    <reaction evidence="3">
        <text>D-glyceraldehyde + pyruvate = 2-dehydro-3-deoxy-L-galactonate</text>
        <dbReference type="Rhea" id="RHEA:80055"/>
        <dbReference type="ChEBI" id="CHEBI:15361"/>
        <dbReference type="ChEBI" id="CHEBI:17378"/>
        <dbReference type="ChEBI" id="CHEBI:75545"/>
    </reaction>
</comment>
<dbReference type="InterPro" id="IPR005000">
    <property type="entry name" value="Aldolase/citrate-lyase_domain"/>
</dbReference>
<dbReference type="FunFam" id="3.20.20.60:FF:000004">
    <property type="entry name" value="5-keto-4-deoxy-D-glucarate aldolase"/>
    <property type="match status" value="1"/>
</dbReference>
<keyword evidence="1" id="KW-0479">Metal-binding</keyword>
<protein>
    <submittedName>
        <fullName evidence="5">Alpha-dehydro-beta-deoxy-D-glucarate aldolase</fullName>
    </submittedName>
</protein>
<comment type="caution">
    <text evidence="5">The sequence shown here is derived from an EMBL/GenBank/DDBJ whole genome shotgun (WGS) entry which is preliminary data.</text>
</comment>
<organism evidence="5 6">
    <name type="scientific">Lampropedia cohaerens</name>
    <dbReference type="NCBI Taxonomy" id="1610491"/>
    <lineage>
        <taxon>Bacteria</taxon>
        <taxon>Pseudomonadati</taxon>
        <taxon>Pseudomonadota</taxon>
        <taxon>Betaproteobacteria</taxon>
        <taxon>Burkholderiales</taxon>
        <taxon>Comamonadaceae</taxon>
        <taxon>Lampropedia</taxon>
    </lineage>
</organism>
<dbReference type="Pfam" id="PF03328">
    <property type="entry name" value="HpcH_HpaI"/>
    <property type="match status" value="1"/>
</dbReference>
<keyword evidence="2" id="KW-0456">Lyase</keyword>
<proteinExistence type="predicted"/>
<evidence type="ECO:0000256" key="1">
    <source>
        <dbReference type="ARBA" id="ARBA00022723"/>
    </source>
</evidence>
<evidence type="ECO:0000259" key="4">
    <source>
        <dbReference type="Pfam" id="PF03328"/>
    </source>
</evidence>
<dbReference type="OrthoDB" id="86160at2"/>
<sequence length="268" mass="28195">MQLPFNHFKAALAGSGTLYGIWAGFGTAYAAEVVATTGYDWMLLDGEHAPNSVPSLLAQLQAVAPYSCAPVVRASHGDATLIKQLLDVGVQTLMVPMVETAEQAATLVRAMRYPPAGIRGVGGGLVRATRWDAVPDYIRTAHEQLCLIVQIESRQGVENAAAIAAVEGVDAVFIGPADLSTSMDHAGDARQPDVQEAIASTIRDVCDQGKACGILAPDVGDAQRYAQWGCRFVAVGIDISLLRQAALHNLARHRGEGLVASATASSTY</sequence>